<dbReference type="InterPro" id="IPR051202">
    <property type="entry name" value="Peptidase_C40"/>
</dbReference>
<evidence type="ECO:0000313" key="7">
    <source>
        <dbReference type="EMBL" id="SFM98708.1"/>
    </source>
</evidence>
<organism evidence="7 8">
    <name type="scientific">Formivibrio citricus</name>
    <dbReference type="NCBI Taxonomy" id="83765"/>
    <lineage>
        <taxon>Bacteria</taxon>
        <taxon>Pseudomonadati</taxon>
        <taxon>Pseudomonadota</taxon>
        <taxon>Betaproteobacteria</taxon>
        <taxon>Neisseriales</taxon>
        <taxon>Chitinibacteraceae</taxon>
        <taxon>Formivibrio</taxon>
    </lineage>
</organism>
<keyword evidence="5" id="KW-0732">Signal</keyword>
<dbReference type="SUPFAM" id="SSF54001">
    <property type="entry name" value="Cysteine proteinases"/>
    <property type="match status" value="1"/>
</dbReference>
<name>A0A1I4VBZ3_9NEIS</name>
<dbReference type="InterPro" id="IPR038765">
    <property type="entry name" value="Papain-like_cys_pep_sf"/>
</dbReference>
<evidence type="ECO:0000256" key="5">
    <source>
        <dbReference type="SAM" id="SignalP"/>
    </source>
</evidence>
<dbReference type="GO" id="GO:0006508">
    <property type="term" value="P:proteolysis"/>
    <property type="evidence" value="ECO:0007669"/>
    <property type="project" value="UniProtKB-KW"/>
</dbReference>
<dbReference type="STRING" id="83765.SAMN05660284_00221"/>
<evidence type="ECO:0000313" key="8">
    <source>
        <dbReference type="Proteomes" id="UP000242869"/>
    </source>
</evidence>
<keyword evidence="3" id="KW-0378">Hydrolase</keyword>
<dbReference type="EMBL" id="FOVE01000001">
    <property type="protein sequence ID" value="SFM98708.1"/>
    <property type="molecule type" value="Genomic_DNA"/>
</dbReference>
<evidence type="ECO:0000256" key="1">
    <source>
        <dbReference type="ARBA" id="ARBA00007074"/>
    </source>
</evidence>
<dbReference type="PANTHER" id="PTHR47053">
    <property type="entry name" value="MUREIN DD-ENDOPEPTIDASE MEPH-RELATED"/>
    <property type="match status" value="1"/>
</dbReference>
<dbReference type="AlphaFoldDB" id="A0A1I4VBZ3"/>
<dbReference type="InterPro" id="IPR000064">
    <property type="entry name" value="NLP_P60_dom"/>
</dbReference>
<gene>
    <name evidence="7" type="ORF">SAMN05660284_00221</name>
</gene>
<keyword evidence="4" id="KW-0788">Thiol protease</keyword>
<accession>A0A1I4VBZ3</accession>
<feature type="domain" description="NlpC/P60" evidence="6">
    <location>
        <begin position="48"/>
        <end position="172"/>
    </location>
</feature>
<evidence type="ECO:0000259" key="6">
    <source>
        <dbReference type="PROSITE" id="PS51935"/>
    </source>
</evidence>
<proteinExistence type="inferred from homology"/>
<dbReference type="Proteomes" id="UP000242869">
    <property type="component" value="Unassembled WGS sequence"/>
</dbReference>
<feature type="chain" id="PRO_5017418141" evidence="5">
    <location>
        <begin position="19"/>
        <end position="177"/>
    </location>
</feature>
<dbReference type="Gene3D" id="3.90.1720.10">
    <property type="entry name" value="endopeptidase domain like (from Nostoc punctiforme)"/>
    <property type="match status" value="1"/>
</dbReference>
<evidence type="ECO:0000256" key="3">
    <source>
        <dbReference type="ARBA" id="ARBA00022801"/>
    </source>
</evidence>
<comment type="similarity">
    <text evidence="1">Belongs to the peptidase C40 family.</text>
</comment>
<dbReference type="GO" id="GO:0008234">
    <property type="term" value="F:cysteine-type peptidase activity"/>
    <property type="evidence" value="ECO:0007669"/>
    <property type="project" value="UniProtKB-KW"/>
</dbReference>
<keyword evidence="2" id="KW-0645">Protease</keyword>
<dbReference type="PANTHER" id="PTHR47053:SF1">
    <property type="entry name" value="MUREIN DD-ENDOPEPTIDASE MEPH-RELATED"/>
    <property type="match status" value="1"/>
</dbReference>
<feature type="signal peptide" evidence="5">
    <location>
        <begin position="1"/>
        <end position="18"/>
    </location>
</feature>
<evidence type="ECO:0000256" key="2">
    <source>
        <dbReference type="ARBA" id="ARBA00022670"/>
    </source>
</evidence>
<keyword evidence="8" id="KW-1185">Reference proteome</keyword>
<protein>
    <submittedName>
        <fullName evidence="7">NlpC/P60 family protein</fullName>
    </submittedName>
</protein>
<evidence type="ECO:0000256" key="4">
    <source>
        <dbReference type="ARBA" id="ARBA00022807"/>
    </source>
</evidence>
<reference evidence="8" key="1">
    <citation type="submission" date="2016-10" db="EMBL/GenBank/DDBJ databases">
        <authorList>
            <person name="Varghese N."/>
            <person name="Submissions S."/>
        </authorList>
    </citation>
    <scope>NUCLEOTIDE SEQUENCE [LARGE SCALE GENOMIC DNA]</scope>
    <source>
        <strain evidence="8">DSM 6150</strain>
    </source>
</reference>
<sequence>MRRFLTMGFILLPFLLNACGTSSTVKQSKAAVGSKQGKPVSLSRIEAEGAAREVVMFALGLLDVGYQFGGSNPEAGLDCSGMVRFIYKEAAGLDLPHNAAALAQISQPVGREKLQAGDLVFFNTRGFSYSHVGIYLGDNKFVHAPSSRGKIRVESLATPYFAQRYEGGRTLLAMNAR</sequence>
<dbReference type="PROSITE" id="PS51935">
    <property type="entry name" value="NLPC_P60"/>
    <property type="match status" value="1"/>
</dbReference>
<dbReference type="Pfam" id="PF00877">
    <property type="entry name" value="NLPC_P60"/>
    <property type="match status" value="1"/>
</dbReference>